<name>A0A5N6QUT2_9ROSI</name>
<dbReference type="EMBL" id="CM017323">
    <property type="protein sequence ID" value="KAE8021347.1"/>
    <property type="molecule type" value="Genomic_DNA"/>
</dbReference>
<dbReference type="AlphaFoldDB" id="A0A5N6QUT2"/>
<proteinExistence type="predicted"/>
<evidence type="ECO:0000313" key="2">
    <source>
        <dbReference type="Proteomes" id="UP000327013"/>
    </source>
</evidence>
<accession>A0A5N6QUT2</accession>
<keyword evidence="2" id="KW-1185">Reference proteome</keyword>
<protein>
    <submittedName>
        <fullName evidence="1">Uncharacterized protein</fullName>
    </submittedName>
</protein>
<gene>
    <name evidence="1" type="ORF">FH972_007245</name>
</gene>
<sequence>MIMENNGYLGVGVLEAQMLAGVLDRNHHVEGNGRVGESEGGLWLHKNLTLGSGECDRDKY</sequence>
<organism evidence="1 2">
    <name type="scientific">Carpinus fangiana</name>
    <dbReference type="NCBI Taxonomy" id="176857"/>
    <lineage>
        <taxon>Eukaryota</taxon>
        <taxon>Viridiplantae</taxon>
        <taxon>Streptophyta</taxon>
        <taxon>Embryophyta</taxon>
        <taxon>Tracheophyta</taxon>
        <taxon>Spermatophyta</taxon>
        <taxon>Magnoliopsida</taxon>
        <taxon>eudicotyledons</taxon>
        <taxon>Gunneridae</taxon>
        <taxon>Pentapetalae</taxon>
        <taxon>rosids</taxon>
        <taxon>fabids</taxon>
        <taxon>Fagales</taxon>
        <taxon>Betulaceae</taxon>
        <taxon>Carpinus</taxon>
    </lineage>
</organism>
<dbReference type="Proteomes" id="UP000327013">
    <property type="component" value="Chromosome 3"/>
</dbReference>
<evidence type="ECO:0000313" key="1">
    <source>
        <dbReference type="EMBL" id="KAE8021347.1"/>
    </source>
</evidence>
<reference evidence="1 2" key="1">
    <citation type="submission" date="2019-06" db="EMBL/GenBank/DDBJ databases">
        <title>A chromosomal-level reference genome of Carpinus fangiana (Coryloideae, Betulaceae).</title>
        <authorList>
            <person name="Yang X."/>
            <person name="Wang Z."/>
            <person name="Zhang L."/>
            <person name="Hao G."/>
            <person name="Liu J."/>
            <person name="Yang Y."/>
        </authorList>
    </citation>
    <scope>NUCLEOTIDE SEQUENCE [LARGE SCALE GENOMIC DNA]</scope>
    <source>
        <strain evidence="1">Cfa_2016G</strain>
        <tissue evidence="1">Leaf</tissue>
    </source>
</reference>